<feature type="domain" description="HTH araC/xylS-type" evidence="4">
    <location>
        <begin position="233"/>
        <end position="331"/>
    </location>
</feature>
<dbReference type="Proteomes" id="UP000435177">
    <property type="component" value="Unassembled WGS sequence"/>
</dbReference>
<name>A0ABW9SXU3_9BACL</name>
<dbReference type="InterPro" id="IPR032687">
    <property type="entry name" value="AraC-type_N"/>
</dbReference>
<reference evidence="5 6" key="1">
    <citation type="submission" date="2019-11" db="EMBL/GenBank/DDBJ databases">
        <title>Draft genome sequences of five Paenibacillus species of dairy origin.</title>
        <authorList>
            <person name="Olajide A.M."/>
            <person name="Chen S."/>
            <person name="Lapointe G."/>
        </authorList>
    </citation>
    <scope>NUCLEOTIDE SEQUENCE [LARGE SCALE GENOMIC DNA]</scope>
    <source>
        <strain evidence="5 6">3CS1</strain>
    </source>
</reference>
<dbReference type="InterPro" id="IPR018060">
    <property type="entry name" value="HTH_AraC"/>
</dbReference>
<dbReference type="Gene3D" id="1.10.10.60">
    <property type="entry name" value="Homeodomain-like"/>
    <property type="match status" value="1"/>
</dbReference>
<proteinExistence type="predicted"/>
<keyword evidence="6" id="KW-1185">Reference proteome</keyword>
<evidence type="ECO:0000256" key="1">
    <source>
        <dbReference type="ARBA" id="ARBA00023015"/>
    </source>
</evidence>
<dbReference type="SMART" id="SM00342">
    <property type="entry name" value="HTH_ARAC"/>
    <property type="match status" value="1"/>
</dbReference>
<protein>
    <submittedName>
        <fullName evidence="5">Helix-turn-helix domain-containing protein</fullName>
    </submittedName>
</protein>
<dbReference type="Pfam" id="PF12833">
    <property type="entry name" value="HTH_18"/>
    <property type="match status" value="1"/>
</dbReference>
<evidence type="ECO:0000259" key="4">
    <source>
        <dbReference type="PROSITE" id="PS01124"/>
    </source>
</evidence>
<dbReference type="PROSITE" id="PS01124">
    <property type="entry name" value="HTH_ARAC_FAMILY_2"/>
    <property type="match status" value="1"/>
</dbReference>
<gene>
    <name evidence="5" type="ORF">GNP94_06555</name>
</gene>
<evidence type="ECO:0000313" key="5">
    <source>
        <dbReference type="EMBL" id="MUG65669.1"/>
    </source>
</evidence>
<dbReference type="InterPro" id="IPR020449">
    <property type="entry name" value="Tscrpt_reg_AraC-type_HTH"/>
</dbReference>
<dbReference type="RefSeq" id="WP_330163945.1">
    <property type="nucleotide sequence ID" value="NZ_WOAA01000003.1"/>
</dbReference>
<organism evidence="5 6">
    <name type="scientific">Paenibacillus campinasensis</name>
    <dbReference type="NCBI Taxonomy" id="66347"/>
    <lineage>
        <taxon>Bacteria</taxon>
        <taxon>Bacillati</taxon>
        <taxon>Bacillota</taxon>
        <taxon>Bacilli</taxon>
        <taxon>Bacillales</taxon>
        <taxon>Paenibacillaceae</taxon>
        <taxon>Paenibacillus</taxon>
    </lineage>
</organism>
<dbReference type="PANTHER" id="PTHR47894:SF1">
    <property type="entry name" value="HTH-TYPE TRANSCRIPTIONAL REGULATOR VQSM"/>
    <property type="match status" value="1"/>
</dbReference>
<dbReference type="PRINTS" id="PR00032">
    <property type="entry name" value="HTHARAC"/>
</dbReference>
<evidence type="ECO:0000313" key="6">
    <source>
        <dbReference type="Proteomes" id="UP000435177"/>
    </source>
</evidence>
<dbReference type="PANTHER" id="PTHR47894">
    <property type="entry name" value="HTH-TYPE TRANSCRIPTIONAL REGULATOR GADX"/>
    <property type="match status" value="1"/>
</dbReference>
<evidence type="ECO:0000256" key="3">
    <source>
        <dbReference type="ARBA" id="ARBA00023163"/>
    </source>
</evidence>
<sequence length="342" mass="39200">MASRDVAISMVYPIMKSMVRRGFDAERFCEYASFDSGLLQDVEARIPDAELERLMKAAADYTKDEHFGLHQGRLLELADLGVLGYVMMHSTTIADALAAYQRFYVILSSSFELEWELRDRECVLHLCLNEAGVSSRQCVEDMASSVYELMRRLSNRPIPLIGVEFMHDATENTKPYVDMFGLMPKFGAGNVLRIHAEVLDYPVLYSDPRILQVFEQLAQKTRSELTADGVLTEQVIRWLKKSLLTGLPTLQETARALGMSVRSLQIKLKEEGTTFNELSVRVRQELAVSYLKREEFSIGEIAYALHFSEPSAFQNAFKRWTGMTPRQYRTRYETKNRILFSK</sequence>
<dbReference type="Pfam" id="PF12625">
    <property type="entry name" value="Arabinose_bd"/>
    <property type="match status" value="1"/>
</dbReference>
<accession>A0ABW9SXU3</accession>
<dbReference type="SUPFAM" id="SSF46689">
    <property type="entry name" value="Homeodomain-like"/>
    <property type="match status" value="1"/>
</dbReference>
<keyword evidence="3" id="KW-0804">Transcription</keyword>
<evidence type="ECO:0000256" key="2">
    <source>
        <dbReference type="ARBA" id="ARBA00023125"/>
    </source>
</evidence>
<comment type="caution">
    <text evidence="5">The sequence shown here is derived from an EMBL/GenBank/DDBJ whole genome shotgun (WGS) entry which is preliminary data.</text>
</comment>
<keyword evidence="1" id="KW-0805">Transcription regulation</keyword>
<dbReference type="InterPro" id="IPR009057">
    <property type="entry name" value="Homeodomain-like_sf"/>
</dbReference>
<keyword evidence="2" id="KW-0238">DNA-binding</keyword>
<dbReference type="EMBL" id="WOAA01000003">
    <property type="protein sequence ID" value="MUG65669.1"/>
    <property type="molecule type" value="Genomic_DNA"/>
</dbReference>